<reference evidence="1" key="2">
    <citation type="journal article" date="2015" name="Fish Shellfish Immunol.">
        <title>Early steps in the European eel (Anguilla anguilla)-Vibrio vulnificus interaction in the gills: Role of the RtxA13 toxin.</title>
        <authorList>
            <person name="Callol A."/>
            <person name="Pajuelo D."/>
            <person name="Ebbesson L."/>
            <person name="Teles M."/>
            <person name="MacKenzie S."/>
            <person name="Amaro C."/>
        </authorList>
    </citation>
    <scope>NUCLEOTIDE SEQUENCE</scope>
</reference>
<protein>
    <submittedName>
        <fullName evidence="1">Uncharacterized protein</fullName>
    </submittedName>
</protein>
<name>A0A0E9QE03_ANGAN</name>
<proteinExistence type="predicted"/>
<accession>A0A0E9QE03</accession>
<sequence>MHFLFEYLTILPHN</sequence>
<organism evidence="1">
    <name type="scientific">Anguilla anguilla</name>
    <name type="common">European freshwater eel</name>
    <name type="synonym">Muraena anguilla</name>
    <dbReference type="NCBI Taxonomy" id="7936"/>
    <lineage>
        <taxon>Eukaryota</taxon>
        <taxon>Metazoa</taxon>
        <taxon>Chordata</taxon>
        <taxon>Craniata</taxon>
        <taxon>Vertebrata</taxon>
        <taxon>Euteleostomi</taxon>
        <taxon>Actinopterygii</taxon>
        <taxon>Neopterygii</taxon>
        <taxon>Teleostei</taxon>
        <taxon>Anguilliformes</taxon>
        <taxon>Anguillidae</taxon>
        <taxon>Anguilla</taxon>
    </lineage>
</organism>
<reference evidence="1" key="1">
    <citation type="submission" date="2014-11" db="EMBL/GenBank/DDBJ databases">
        <authorList>
            <person name="Amaro Gonzalez C."/>
        </authorList>
    </citation>
    <scope>NUCLEOTIDE SEQUENCE</scope>
</reference>
<evidence type="ECO:0000313" key="1">
    <source>
        <dbReference type="EMBL" id="JAH14323.1"/>
    </source>
</evidence>
<dbReference type="EMBL" id="GBXM01094254">
    <property type="protein sequence ID" value="JAH14323.1"/>
    <property type="molecule type" value="Transcribed_RNA"/>
</dbReference>